<dbReference type="AlphaFoldDB" id="A0A6I4T3B2"/>
<dbReference type="Pfam" id="PF04235">
    <property type="entry name" value="DUF418"/>
    <property type="match status" value="1"/>
</dbReference>
<dbReference type="InterPro" id="IPR012429">
    <property type="entry name" value="HGSNAT_cat"/>
</dbReference>
<feature type="transmembrane region" description="Helical" evidence="1">
    <location>
        <begin position="271"/>
        <end position="295"/>
    </location>
</feature>
<comment type="caution">
    <text evidence="4">The sequence shown here is derived from an EMBL/GenBank/DDBJ whole genome shotgun (WGS) entry which is preliminary data.</text>
</comment>
<feature type="domain" description="Heparan-alpha-glucosaminide N-acetyltransferase catalytic" evidence="3">
    <location>
        <begin position="5"/>
        <end position="145"/>
    </location>
</feature>
<reference evidence="4 5" key="1">
    <citation type="submission" date="2019-12" db="EMBL/GenBank/DDBJ databases">
        <title>Genomic-based taxomic classification of the family Erythrobacteraceae.</title>
        <authorList>
            <person name="Xu L."/>
        </authorList>
    </citation>
    <scope>NUCLEOTIDE SEQUENCE [LARGE SCALE GENOMIC DNA]</scope>
    <source>
        <strain evidence="4 5">MCCC 1K01500</strain>
    </source>
</reference>
<keyword evidence="5" id="KW-1185">Reference proteome</keyword>
<keyword evidence="1" id="KW-0472">Membrane</keyword>
<keyword evidence="1" id="KW-0812">Transmembrane</keyword>
<feature type="transmembrane region" description="Helical" evidence="1">
    <location>
        <begin position="335"/>
        <end position="356"/>
    </location>
</feature>
<feature type="transmembrane region" description="Helical" evidence="1">
    <location>
        <begin position="229"/>
        <end position="251"/>
    </location>
</feature>
<evidence type="ECO:0000256" key="1">
    <source>
        <dbReference type="SAM" id="Phobius"/>
    </source>
</evidence>
<dbReference type="OrthoDB" id="9807744at2"/>
<feature type="transmembrane region" description="Helical" evidence="1">
    <location>
        <begin position="87"/>
        <end position="115"/>
    </location>
</feature>
<protein>
    <submittedName>
        <fullName evidence="4">DUF418 domain-containing protein</fullName>
    </submittedName>
</protein>
<organism evidence="4 5">
    <name type="scientific">Croceibacterium salegens</name>
    <dbReference type="NCBI Taxonomy" id="1737568"/>
    <lineage>
        <taxon>Bacteria</taxon>
        <taxon>Pseudomonadati</taxon>
        <taxon>Pseudomonadota</taxon>
        <taxon>Alphaproteobacteria</taxon>
        <taxon>Sphingomonadales</taxon>
        <taxon>Erythrobacteraceae</taxon>
        <taxon>Croceibacterium</taxon>
    </lineage>
</organism>
<keyword evidence="1" id="KW-1133">Transmembrane helix</keyword>
<feature type="transmembrane region" description="Helical" evidence="1">
    <location>
        <begin position="127"/>
        <end position="147"/>
    </location>
</feature>
<dbReference type="PANTHER" id="PTHR30590">
    <property type="entry name" value="INNER MEMBRANE PROTEIN"/>
    <property type="match status" value="1"/>
</dbReference>
<evidence type="ECO:0000313" key="5">
    <source>
        <dbReference type="Proteomes" id="UP000433652"/>
    </source>
</evidence>
<feature type="domain" description="DUF418" evidence="2">
    <location>
        <begin position="215"/>
        <end position="373"/>
    </location>
</feature>
<evidence type="ECO:0000259" key="2">
    <source>
        <dbReference type="Pfam" id="PF04235"/>
    </source>
</evidence>
<dbReference type="Pfam" id="PF07786">
    <property type="entry name" value="HGSNAT_cat"/>
    <property type="match status" value="1"/>
</dbReference>
<dbReference type="RefSeq" id="WP_159798086.1">
    <property type="nucleotide sequence ID" value="NZ_WTYM01000059.1"/>
</dbReference>
<dbReference type="InterPro" id="IPR052529">
    <property type="entry name" value="Bact_Transport_Assoc"/>
</dbReference>
<name>A0A6I4T3B2_9SPHN</name>
<feature type="transmembrane region" description="Helical" evidence="1">
    <location>
        <begin position="44"/>
        <end position="66"/>
    </location>
</feature>
<dbReference type="Proteomes" id="UP000433652">
    <property type="component" value="Unassembled WGS sequence"/>
</dbReference>
<dbReference type="PANTHER" id="PTHR30590:SF2">
    <property type="entry name" value="INNER MEMBRANE PROTEIN"/>
    <property type="match status" value="1"/>
</dbReference>
<gene>
    <name evidence="4" type="ORF">GRI89_16885</name>
</gene>
<evidence type="ECO:0000313" key="4">
    <source>
        <dbReference type="EMBL" id="MXO61222.1"/>
    </source>
</evidence>
<dbReference type="EMBL" id="WTYM01000059">
    <property type="protein sequence ID" value="MXO61222.1"/>
    <property type="molecule type" value="Genomic_DNA"/>
</dbReference>
<evidence type="ECO:0000259" key="3">
    <source>
        <dbReference type="Pfam" id="PF07786"/>
    </source>
</evidence>
<proteinExistence type="predicted"/>
<sequence length="393" mass="43831">MTNKRIELVDALRGFALLGLFLVHCVERFEVIWIDPQPDAWFDGVFALFGSKAFAIFALLFGFSFATIMGNERARGGDFTMRFTWRLVLLFAFGTFHAIFYRGDILQVLAVIGLLLIPFDRVKSDRVLLAIAALAFLQLPQLVRLWAAGQGQSWATADPLYFTWGSLPTLVNGTWLQVAADNLGPGTVGKWSYYLETGRVMEIVGLFLVGMVAQRRSWFAVSSFRWKGWLTLLVVAAVLWALATWFLPAALTAMAGQPAQAQAREWLASQWTSLFAMAFQVALFVQLWHTALRGVLSVFAAPGRMTLTLYIGQSLVAVPLLYGYGLGLWDDISHAQAVLIGLVAFAAQAALAAWWFRHYRYGPLEWLWRAATRTTFDVPFRGGAQMNGEPTAR</sequence>
<dbReference type="InterPro" id="IPR007349">
    <property type="entry name" value="DUF418"/>
</dbReference>
<accession>A0A6I4T3B2</accession>